<evidence type="ECO:0000313" key="12">
    <source>
        <dbReference type="Proteomes" id="UP000183155"/>
    </source>
</evidence>
<dbReference type="Proteomes" id="UP000183155">
    <property type="component" value="Unassembled WGS sequence"/>
</dbReference>
<dbReference type="EMBL" id="JYLA01000003">
    <property type="protein sequence ID" value="KMM85399.1"/>
    <property type="molecule type" value="Genomic_DNA"/>
</dbReference>
<dbReference type="STRING" id="47884.SAMN04490203_2190"/>
<evidence type="ECO:0000256" key="3">
    <source>
        <dbReference type="ARBA" id="ARBA00022614"/>
    </source>
</evidence>
<evidence type="ECO:0000256" key="4">
    <source>
        <dbReference type="ARBA" id="ARBA00022737"/>
    </source>
</evidence>
<feature type="domain" description="NEL" evidence="8">
    <location>
        <begin position="2038"/>
        <end position="2318"/>
    </location>
</feature>
<feature type="compositionally biased region" description="Acidic residues" evidence="7">
    <location>
        <begin position="2023"/>
        <end position="2038"/>
    </location>
</feature>
<dbReference type="RefSeq" id="WP_048380178.1">
    <property type="nucleotide sequence ID" value="NZ_FNRS01000001.1"/>
</dbReference>
<keyword evidence="6" id="KW-0808">Transferase</keyword>
<dbReference type="GO" id="GO:0005737">
    <property type="term" value="C:cytoplasm"/>
    <property type="evidence" value="ECO:0007669"/>
    <property type="project" value="TreeGrafter"/>
</dbReference>
<name>A0A0J6GTG8_PSETA</name>
<protein>
    <recommendedName>
        <fullName evidence="2">RING-type E3 ubiquitin transferase</fullName>
        <ecNumber evidence="2">2.3.2.27</ecNumber>
    </recommendedName>
</protein>
<reference evidence="9 11" key="1">
    <citation type="submission" date="2015-02" db="EMBL/GenBank/DDBJ databases">
        <title>Pseudomonas helleri sp. nov. and Pseudomonas weihenstephanensis sp. nov., isolated from raw cows milk.</title>
        <authorList>
            <person name="von Neubeck M."/>
            <person name="Huptas C."/>
            <person name="Wenning M."/>
            <person name="Scherer S."/>
        </authorList>
    </citation>
    <scope>NUCLEOTIDE SEQUENCE [LARGE SCALE GENOMIC DNA]</scope>
    <source>
        <strain evidence="9 11">DSM 21104</strain>
    </source>
</reference>
<evidence type="ECO:0000259" key="8">
    <source>
        <dbReference type="PROSITE" id="PS52053"/>
    </source>
</evidence>
<keyword evidence="4" id="KW-0677">Repeat</keyword>
<organism evidence="9 11">
    <name type="scientific">Pseudomonas taetrolens</name>
    <dbReference type="NCBI Taxonomy" id="47884"/>
    <lineage>
        <taxon>Bacteria</taxon>
        <taxon>Pseudomonadati</taxon>
        <taxon>Pseudomonadota</taxon>
        <taxon>Gammaproteobacteria</taxon>
        <taxon>Pseudomonadales</taxon>
        <taxon>Pseudomonadaceae</taxon>
        <taxon>Pseudomonas</taxon>
    </lineage>
</organism>
<dbReference type="PANTHER" id="PTHR48051:SF1">
    <property type="entry name" value="RAS SUPPRESSOR PROTEIN 1"/>
    <property type="match status" value="1"/>
</dbReference>
<dbReference type="InterPro" id="IPR003591">
    <property type="entry name" value="Leu-rich_rpt_typical-subtyp"/>
</dbReference>
<dbReference type="SMART" id="SM00369">
    <property type="entry name" value="LRR_TYP"/>
    <property type="match status" value="9"/>
</dbReference>
<keyword evidence="3" id="KW-0433">Leucine-rich repeat</keyword>
<dbReference type="Gene3D" id="3.80.10.10">
    <property type="entry name" value="Ribonuclease Inhibitor"/>
    <property type="match status" value="3"/>
</dbReference>
<evidence type="ECO:0000256" key="7">
    <source>
        <dbReference type="SAM" id="MobiDB-lite"/>
    </source>
</evidence>
<gene>
    <name evidence="10" type="ORF">SAMN04490203_2190</name>
    <name evidence="9" type="ORF">TU78_08610</name>
</gene>
<comment type="catalytic activity">
    <reaction evidence="1">
        <text>S-ubiquitinyl-[E2 ubiquitin-conjugating enzyme]-L-cysteine + [acceptor protein]-L-lysine = [E2 ubiquitin-conjugating enzyme]-L-cysteine + N(6)-ubiquitinyl-[acceptor protein]-L-lysine.</text>
        <dbReference type="EC" id="2.3.2.27"/>
    </reaction>
</comment>
<keyword evidence="6" id="KW-0833">Ubl conjugation pathway</keyword>
<dbReference type="GO" id="GO:0016567">
    <property type="term" value="P:protein ubiquitination"/>
    <property type="evidence" value="ECO:0007669"/>
    <property type="project" value="InterPro"/>
</dbReference>
<dbReference type="GO" id="GO:0061630">
    <property type="term" value="F:ubiquitin protein ligase activity"/>
    <property type="evidence" value="ECO:0007669"/>
    <property type="project" value="UniProtKB-EC"/>
</dbReference>
<evidence type="ECO:0000313" key="10">
    <source>
        <dbReference type="EMBL" id="SEC31804.1"/>
    </source>
</evidence>
<keyword evidence="5" id="KW-0843">Virulence</keyword>
<dbReference type="PATRIC" id="fig|47884.3.peg.2144"/>
<dbReference type="GO" id="GO:0005576">
    <property type="term" value="C:extracellular region"/>
    <property type="evidence" value="ECO:0007669"/>
    <property type="project" value="UniProtKB-UniRule"/>
</dbReference>
<proteinExistence type="inferred from homology"/>
<evidence type="ECO:0000256" key="6">
    <source>
        <dbReference type="PROSITE-ProRule" id="PRU01398"/>
    </source>
</evidence>
<dbReference type="GO" id="GO:0016874">
    <property type="term" value="F:ligase activity"/>
    <property type="evidence" value="ECO:0007669"/>
    <property type="project" value="UniProtKB-KW"/>
</dbReference>
<dbReference type="InterPro" id="IPR046673">
    <property type="entry name" value="ToxA_N"/>
</dbReference>
<dbReference type="PROSITE" id="PS51450">
    <property type="entry name" value="LRR"/>
    <property type="match status" value="2"/>
</dbReference>
<feature type="active site" description="Glycyl thioester intermediate" evidence="6">
    <location>
        <position position="2124"/>
    </location>
</feature>
<reference evidence="10 12" key="2">
    <citation type="submission" date="2016-10" db="EMBL/GenBank/DDBJ databases">
        <authorList>
            <person name="Varghese N."/>
            <person name="Submissions S."/>
        </authorList>
    </citation>
    <scope>NUCLEOTIDE SEQUENCE [LARGE SCALE GENOMIC DNA]</scope>
    <source>
        <strain evidence="10 12">BS3652</strain>
    </source>
</reference>
<feature type="region of interest" description="Disordered" evidence="7">
    <location>
        <begin position="2022"/>
        <end position="2042"/>
    </location>
</feature>
<keyword evidence="10" id="KW-0436">Ligase</keyword>
<dbReference type="SUPFAM" id="SSF52058">
    <property type="entry name" value="L domain-like"/>
    <property type="match status" value="2"/>
</dbReference>
<evidence type="ECO:0000256" key="1">
    <source>
        <dbReference type="ARBA" id="ARBA00000900"/>
    </source>
</evidence>
<dbReference type="InterPro" id="IPR032675">
    <property type="entry name" value="LRR_dom_sf"/>
</dbReference>
<dbReference type="Pfam" id="PF00560">
    <property type="entry name" value="LRR_1"/>
    <property type="match status" value="1"/>
</dbReference>
<keyword evidence="12" id="KW-1185">Reference proteome</keyword>
<evidence type="ECO:0000256" key="5">
    <source>
        <dbReference type="ARBA" id="ARBA00023026"/>
    </source>
</evidence>
<keyword evidence="6" id="KW-0832">Ubl conjugation</keyword>
<dbReference type="Pfam" id="PF14496">
    <property type="entry name" value="NEL"/>
    <property type="match status" value="1"/>
</dbReference>
<dbReference type="PROSITE" id="PS52053">
    <property type="entry name" value="NEL"/>
    <property type="match status" value="1"/>
</dbReference>
<dbReference type="InterPro" id="IPR050216">
    <property type="entry name" value="LRR_domain-containing"/>
</dbReference>
<sequence>MSEPSRASHQGLHATFIKQRLPGWVEHLAAPHIKAMSRGRDPVQSFTAANPELFARAAPELRQALLDSQARRQASHHTLAATLQAFKGISEFARPLLIEALRKKFGLDVDVNQTRLYHLHAPNRKEEQTLLQAALRNFEAGERFDEVALQETSALAPAGALEKHYLGEPDRSGTGPVRYRIRDKLPIDPGAFAQLCRELDLGRQYQDHLRSVFEAPDTADRVREQMVAAYKDNLRVQTHLAHIKSNISDSACATLLSILDGTPAPTLDGHPVVYSQLQLLGSDLSEILIIGPSVRNLETLWYDLGTLALPLPAPFVGQNGFDTRIIVYIPGDPVSPVKEHASLSAFVADLSRNLRTADYQRFFSGFVAHDQSADFFRRLKGQLKVRQWNPSPVYPGPPYNPDAFAGGIYEEVWNPQVDLRAVENFLSTEAFHEVYDRHLSRMKANARLLAVPVAEVDHKAWIARLEHFAQWGLNVLNVAAFFVPGLGEVMLGVTAVQLSLEVYHGIQAWQVGDAAQAWGYLESFMLNAAFMAALAGAGAATRAPAIKPDSLVNRFVRVELPNGQSRLWKPDLTPYRSDVVLDESRVPNAQGQYEIEGRVFIRQEGQVYEKTWDPSIEAWRIKHPTDPTAYQPVLKHNQAGAWRHAFERPLEWDRPTLLRRMGPVAEPFTDPELEQIADISGIDEDALRKMHVDHEAPPPLLAEAFRLFKTDRQVNQLIEQARAGEPVPDNRYNYVLPMVIDMPGWPFGRVIEVFEDAALTVKLDQYGVAPGLVRPAIRVTRAQVASSQLPQLILTALDEQEIIRLLGDEGARVDSERVAVFRAHIADFLQTQKASIFDSIHLGTEPSIPEMSVLRRNMPGLCVDAAQTLLNDASDIERASLRDHRRIPLRLAEEARVLVQQGRLSRACAGLYLDSLGSADSDRLVLHALEKLPGWSGSLRVEVREGHVGGRLLDSIGSETAPARKYLVRRGNQFQAYDDDGNTLNSVPRTGRNLFASVMHALPDDVRQGLAFPHVGQAAELQVAVGDYAIGHRTEMSRVLGQQPIKPRFRAPQPGYTGYLLSGRGSGVPRLDASLVARVRDTYPNLSDAVATEFVHDQFLSGKTDQQVYTLLNNRARELQALSDTLDTWVAASGRSQASRRALASRLIDCWRSTPWRGRPSATSLDLSGAEGLTPLAADFSHVRALKLNLAELTEPSVAGLLRQFPEASRLDLWMGPDMALSESITGQRHITELRLEGMFSPALQASLSAMPHLETLSISARMEALDVSALPQLRSLTLKHLMQWPDGVLQLEHLQNLDLRGSPISTLPEPLLGGHERVWRGLTMDWARLDHQSFLSAYRFLRGNPAHLADIEQVAQTYWQNVLKNLVLEPDQLDQVFFSRPRTRVVEGFAPRALDEGVSTEAMLERVRQLREEKQALIRQLTEWWPREVRVDRQRVDIEHRLEVANRLLGAWRDGIRLRFGPEQELSTQTALRSRLYLSGGRLGDLPELSVATYSHIRHLELSGARVAEPVLSAFLRNFPQLRQLNLDFNGLVELPSVIDELPQLTELFVNVNELRYTPVLQARLSQLNSLEVLGLRGNPLEQLDVSTMTRLRVLDLGATALHEWPAGVEGLSSLRRLDLERSSITSIPPALRSGHDALVAMTSLRGCPLTEDAFMHRQQILERYYGRSLASDRSNWGTPQYYAPVDSESMIESHLLPALPKPEPGQALTAIERLSELDPVMGREEATGIIDRLRGQGLDAAGIEAQLSAWREAHEALTGTLNQWILTNAHDVAGVRVSALSRRRAADAILGCWRQDIRAGLPEAGDVLDLADMPLGDLPALPWVFNQVGTLNLRAVKLSEQGSDGFISAFPAVRRLVLDKNNLDSLPAAINGMQRLEQLEASGNELLMSEALQQQLDSLSGLISLNLSDNALNALDVRALSRLESLDLKSNNLTDWPVGALQSTTLKTLNLSGNRFTTIHEEILWANETRIRAQAIDLSDNPLTQASFVAMRNVLIDADINLGYRQDELDLNVWTSSEGEISSDEDLDTSGDEEGLSEEHPGLWLSGKEVDLAEKTAQWNALKAQDDSRAFFHLLSQLQVTQDFAVARDDLTRRVWKVIEAAGSDEQLRKELFIRARSGYTCGDGRILLFSDLEVKVLEFNALKAAPKEEQGRELLKLARGMFRLGKVEEIALAASRRNPRVDPAEIRLAYRIGLTERLELPGQPADMLYQNLSRVMPEDINAAYAEVIEAEHAPDFMTQLLDREYWVRYLKRKYPAQFEAVQRRRDVKFEALEARHPEFDEGHFNALTALKQETTAEEGQLVLTLSQRERAEIGI</sequence>
<dbReference type="Pfam" id="PF20178">
    <property type="entry name" value="ToxA_N"/>
    <property type="match status" value="1"/>
</dbReference>
<dbReference type="Proteomes" id="UP000036395">
    <property type="component" value="Unassembled WGS sequence"/>
</dbReference>
<dbReference type="PANTHER" id="PTHR48051">
    <property type="match status" value="1"/>
</dbReference>
<comment type="similarity">
    <text evidence="6">Belongs to the LRR-containing bacterial E3 ligase family.</text>
</comment>
<dbReference type="Gene3D" id="1.20.58.360">
    <property type="entry name" value="Shigella T3SS effector IpaH defines"/>
    <property type="match status" value="1"/>
</dbReference>
<dbReference type="OrthoDB" id="1467561at2"/>
<comment type="PTM">
    <text evidence="6">Ubiquitinated in the presence of host E1 ubiquitin-activating enzyme, E2 ubiquitin-conjugating enzyme and ubiquitin.</text>
</comment>
<keyword evidence="6" id="KW-0964">Secreted</keyword>
<evidence type="ECO:0000256" key="2">
    <source>
        <dbReference type="ARBA" id="ARBA00012483"/>
    </source>
</evidence>
<accession>A0A0J6GTG8</accession>
<dbReference type="EC" id="2.3.2.27" evidence="2"/>
<evidence type="ECO:0000313" key="9">
    <source>
        <dbReference type="EMBL" id="KMM85399.1"/>
    </source>
</evidence>
<dbReference type="EMBL" id="FNRS01000001">
    <property type="protein sequence ID" value="SEC31804.1"/>
    <property type="molecule type" value="Genomic_DNA"/>
</dbReference>
<evidence type="ECO:0000313" key="11">
    <source>
        <dbReference type="Proteomes" id="UP000036395"/>
    </source>
</evidence>
<comment type="caution">
    <text evidence="9">The sequence shown here is derived from an EMBL/GenBank/DDBJ whole genome shotgun (WGS) entry which is preliminary data.</text>
</comment>
<dbReference type="InterPro" id="IPR029487">
    <property type="entry name" value="NEL_dom"/>
</dbReference>
<dbReference type="InterPro" id="IPR001611">
    <property type="entry name" value="Leu-rich_rpt"/>
</dbReference>
<keyword evidence="6" id="KW-1035">Host cytoplasm</keyword>